<dbReference type="SUPFAM" id="SSF88946">
    <property type="entry name" value="Sigma2 domain of RNA polymerase sigma factors"/>
    <property type="match status" value="1"/>
</dbReference>
<protein>
    <recommendedName>
        <fullName evidence="6">RNA polymerase sigma factor</fullName>
    </recommendedName>
</protein>
<dbReference type="KEGG" id="pex:IZT61_04685"/>
<dbReference type="InterPro" id="IPR013324">
    <property type="entry name" value="RNA_pol_sigma_r3/r4-like"/>
</dbReference>
<organism evidence="8 9">
    <name type="scientific">Pedobacter endophyticus</name>
    <dbReference type="NCBI Taxonomy" id="2789740"/>
    <lineage>
        <taxon>Bacteria</taxon>
        <taxon>Pseudomonadati</taxon>
        <taxon>Bacteroidota</taxon>
        <taxon>Sphingobacteriia</taxon>
        <taxon>Sphingobacteriales</taxon>
        <taxon>Sphingobacteriaceae</taxon>
        <taxon>Pedobacter</taxon>
    </lineage>
</organism>
<gene>
    <name evidence="8" type="ORF">IZT61_04685</name>
</gene>
<accession>A0A7S9Q046</accession>
<dbReference type="SUPFAM" id="SSF88659">
    <property type="entry name" value="Sigma3 and sigma4 domains of RNA polymerase sigma factors"/>
    <property type="match status" value="1"/>
</dbReference>
<evidence type="ECO:0000313" key="9">
    <source>
        <dbReference type="Proteomes" id="UP000594759"/>
    </source>
</evidence>
<dbReference type="PANTHER" id="PTHR43133:SF8">
    <property type="entry name" value="RNA POLYMERASE SIGMA FACTOR HI_1459-RELATED"/>
    <property type="match status" value="1"/>
</dbReference>
<keyword evidence="2 6" id="KW-0805">Transcription regulation</keyword>
<keyword evidence="3 6" id="KW-0731">Sigma factor</keyword>
<keyword evidence="9" id="KW-1185">Reference proteome</keyword>
<dbReference type="Gene3D" id="1.10.1740.10">
    <property type="match status" value="1"/>
</dbReference>
<evidence type="ECO:0000256" key="1">
    <source>
        <dbReference type="ARBA" id="ARBA00010641"/>
    </source>
</evidence>
<evidence type="ECO:0000256" key="4">
    <source>
        <dbReference type="ARBA" id="ARBA00023125"/>
    </source>
</evidence>
<dbReference type="Proteomes" id="UP000594759">
    <property type="component" value="Chromosome"/>
</dbReference>
<dbReference type="GO" id="GO:0003677">
    <property type="term" value="F:DNA binding"/>
    <property type="evidence" value="ECO:0007669"/>
    <property type="project" value="UniProtKB-KW"/>
</dbReference>
<name>A0A7S9Q046_9SPHI</name>
<dbReference type="Pfam" id="PF04542">
    <property type="entry name" value="Sigma70_r2"/>
    <property type="match status" value="1"/>
</dbReference>
<reference evidence="8 9" key="1">
    <citation type="submission" date="2020-11" db="EMBL/GenBank/DDBJ databases">
        <title>Pedobacter endophytica, an endophytic bacteria isolated form Carex pumila.</title>
        <authorList>
            <person name="Peng Y."/>
            <person name="Jiang L."/>
            <person name="Lee J."/>
        </authorList>
    </citation>
    <scope>NUCLEOTIDE SEQUENCE [LARGE SCALE GENOMIC DNA]</scope>
    <source>
        <strain evidence="8 9">JBR3-12</strain>
    </source>
</reference>
<dbReference type="InterPro" id="IPR039425">
    <property type="entry name" value="RNA_pol_sigma-70-like"/>
</dbReference>
<dbReference type="NCBIfam" id="TIGR02937">
    <property type="entry name" value="sigma70-ECF"/>
    <property type="match status" value="1"/>
</dbReference>
<comment type="similarity">
    <text evidence="1 6">Belongs to the sigma-70 factor family. ECF subfamily.</text>
</comment>
<evidence type="ECO:0000313" key="8">
    <source>
        <dbReference type="EMBL" id="QPH40580.1"/>
    </source>
</evidence>
<dbReference type="InterPro" id="IPR000838">
    <property type="entry name" value="RNA_pol_sigma70_ECF_CS"/>
</dbReference>
<dbReference type="EMBL" id="CP064939">
    <property type="protein sequence ID" value="QPH40580.1"/>
    <property type="molecule type" value="Genomic_DNA"/>
</dbReference>
<dbReference type="RefSeq" id="WP_196100034.1">
    <property type="nucleotide sequence ID" value="NZ_CP064939.1"/>
</dbReference>
<dbReference type="AlphaFoldDB" id="A0A7S9Q046"/>
<dbReference type="PANTHER" id="PTHR43133">
    <property type="entry name" value="RNA POLYMERASE ECF-TYPE SIGMA FACTO"/>
    <property type="match status" value="1"/>
</dbReference>
<keyword evidence="4 6" id="KW-0238">DNA-binding</keyword>
<evidence type="ECO:0000256" key="5">
    <source>
        <dbReference type="ARBA" id="ARBA00023163"/>
    </source>
</evidence>
<evidence type="ECO:0000259" key="7">
    <source>
        <dbReference type="Pfam" id="PF04542"/>
    </source>
</evidence>
<dbReference type="PROSITE" id="PS01063">
    <property type="entry name" value="SIGMA70_ECF"/>
    <property type="match status" value="1"/>
</dbReference>
<dbReference type="InterPro" id="IPR007627">
    <property type="entry name" value="RNA_pol_sigma70_r2"/>
</dbReference>
<dbReference type="GO" id="GO:0006352">
    <property type="term" value="P:DNA-templated transcription initiation"/>
    <property type="evidence" value="ECO:0007669"/>
    <property type="project" value="InterPro"/>
</dbReference>
<dbReference type="InterPro" id="IPR014284">
    <property type="entry name" value="RNA_pol_sigma-70_dom"/>
</dbReference>
<dbReference type="InterPro" id="IPR036388">
    <property type="entry name" value="WH-like_DNA-bd_sf"/>
</dbReference>
<evidence type="ECO:0000256" key="2">
    <source>
        <dbReference type="ARBA" id="ARBA00023015"/>
    </source>
</evidence>
<feature type="domain" description="RNA polymerase sigma-70 region 2" evidence="7">
    <location>
        <begin position="26"/>
        <end position="91"/>
    </location>
</feature>
<proteinExistence type="inferred from homology"/>
<dbReference type="Gene3D" id="1.10.10.10">
    <property type="entry name" value="Winged helix-like DNA-binding domain superfamily/Winged helix DNA-binding domain"/>
    <property type="match status" value="1"/>
</dbReference>
<keyword evidence="5 6" id="KW-0804">Transcription</keyword>
<evidence type="ECO:0000256" key="6">
    <source>
        <dbReference type="RuleBase" id="RU000716"/>
    </source>
</evidence>
<dbReference type="GO" id="GO:0016987">
    <property type="term" value="F:sigma factor activity"/>
    <property type="evidence" value="ECO:0007669"/>
    <property type="project" value="UniProtKB-KW"/>
</dbReference>
<evidence type="ECO:0000256" key="3">
    <source>
        <dbReference type="ARBA" id="ARBA00023082"/>
    </source>
</evidence>
<sequence length="190" mass="22247">MKQAADDRDLIEQIIKGNTIAFKTLLDTYQEYAFNLAMKFTAGNKELSEEVTQDVFMKVIKYLPSYKKEAKFSTWLYKIIFTTSMSEVRKKNILVSNWDFNEAFENYESSSDWDVYAKEKSELQIVIAKAMRQIPTADSSILDLYYIQEQGIEEITYILGVEKSVVKVRLFRARNRLRAVMLVKETEKNK</sequence>
<dbReference type="InterPro" id="IPR013325">
    <property type="entry name" value="RNA_pol_sigma_r2"/>
</dbReference>